<dbReference type="Proteomes" id="UP000005050">
    <property type="component" value="Unassembled WGS sequence"/>
</dbReference>
<organism evidence="1 2">
    <name type="scientific">Pantoea stewartii subsp. stewartii DC283</name>
    <dbReference type="NCBI Taxonomy" id="660596"/>
    <lineage>
        <taxon>Bacteria</taxon>
        <taxon>Pseudomonadati</taxon>
        <taxon>Pseudomonadota</taxon>
        <taxon>Gammaproteobacteria</taxon>
        <taxon>Enterobacterales</taxon>
        <taxon>Erwiniaceae</taxon>
        <taxon>Pantoea</taxon>
    </lineage>
</organism>
<comment type="caution">
    <text evidence="1">The sequence shown here is derived from an EMBL/GenBank/DDBJ whole genome shotgun (WGS) entry which is preliminary data.</text>
</comment>
<protein>
    <submittedName>
        <fullName evidence="1">Phage tail-like protein</fullName>
    </submittedName>
</protein>
<proteinExistence type="predicted"/>
<dbReference type="PATRIC" id="fig|660596.6.peg.2398"/>
<dbReference type="AlphaFoldDB" id="H3RE71"/>
<accession>H3RE71</accession>
<reference evidence="1 2" key="1">
    <citation type="journal article" date="2012" name="Mol. Microbiol.">
        <title>The genetic and structural basis of two distinct terminal side branch residues in stewartan and amylovoran exopolysaccharides and their potential role in host adaptation.</title>
        <authorList>
            <person name="Wang X."/>
            <person name="Yang F."/>
            <person name="von Bodman S.B."/>
        </authorList>
    </citation>
    <scope>NUCLEOTIDE SEQUENCE [LARGE SCALE GENOMIC DNA]</scope>
    <source>
        <strain evidence="1 2">DC283</strain>
    </source>
</reference>
<dbReference type="EMBL" id="AHIE01000018">
    <property type="protein sequence ID" value="EHU00414.1"/>
    <property type="molecule type" value="Genomic_DNA"/>
</dbReference>
<evidence type="ECO:0000313" key="1">
    <source>
        <dbReference type="EMBL" id="EHU00414.1"/>
    </source>
</evidence>
<dbReference type="RefSeq" id="WP_006119729.1">
    <property type="nucleotide sequence ID" value="NZ_AHIE01000018.1"/>
</dbReference>
<name>H3RE71_PANSE</name>
<evidence type="ECO:0000313" key="2">
    <source>
        <dbReference type="Proteomes" id="UP000005050"/>
    </source>
</evidence>
<gene>
    <name evidence="1" type="ORF">CKS_2399</name>
</gene>
<sequence>MILGFGNNIVSSLASDITAGQTTIPVIPGDGPLFASLLTSDFSNKSTTLKKYAKITLTDSGETAFEICHLTAVSGDNLTVVRGQEGTVAKGWALKDVIANFATRGSENGFVQIAEAQSGFYTSGTAGGSANALTLELPTTFFLNGSVDWVLKTPIVIYPTQNNTGAATLQLIMGGRVLGTFPLYKGNKAQLSANDILKDVALVCLMDNTKTFFSVANPGAIYAGLGTAAFKDIVTSMTDTTGGRIPVVGWMGLGSNALPVTVSSTNDLTKLPVTTFSAIREYKASDGSVYIIGTGGVSSSGNYGELLVPENGSNGTKVAVRNKDTVFNLYNDKNKPTANDVGAYSKSESDARYVSDVQLGAGTKITTWNTSGNWPNKAGYVITSVFKDANDYNLDGVTYAPLQKKVGSTWYTVTGGTV</sequence>